<dbReference type="Proteomes" id="UP000235145">
    <property type="component" value="Unassembled WGS sequence"/>
</dbReference>
<gene>
    <name evidence="2" type="ORF">LSAT_V11C600308870</name>
</gene>
<accession>A0A9R1VBV6</accession>
<name>A0A9R1VBV6_LACSA</name>
<organism evidence="2 3">
    <name type="scientific">Lactuca sativa</name>
    <name type="common">Garden lettuce</name>
    <dbReference type="NCBI Taxonomy" id="4236"/>
    <lineage>
        <taxon>Eukaryota</taxon>
        <taxon>Viridiplantae</taxon>
        <taxon>Streptophyta</taxon>
        <taxon>Embryophyta</taxon>
        <taxon>Tracheophyta</taxon>
        <taxon>Spermatophyta</taxon>
        <taxon>Magnoliopsida</taxon>
        <taxon>eudicotyledons</taxon>
        <taxon>Gunneridae</taxon>
        <taxon>Pentapetalae</taxon>
        <taxon>asterids</taxon>
        <taxon>campanulids</taxon>
        <taxon>Asterales</taxon>
        <taxon>Asteraceae</taxon>
        <taxon>Cichorioideae</taxon>
        <taxon>Cichorieae</taxon>
        <taxon>Lactucinae</taxon>
        <taxon>Lactuca</taxon>
    </lineage>
</organism>
<proteinExistence type="predicted"/>
<feature type="domain" description="GAG-pre-integrase" evidence="1">
    <location>
        <begin position="59"/>
        <end position="106"/>
    </location>
</feature>
<dbReference type="Pfam" id="PF13976">
    <property type="entry name" value="gag_pre-integrs"/>
    <property type="match status" value="1"/>
</dbReference>
<evidence type="ECO:0000313" key="2">
    <source>
        <dbReference type="EMBL" id="KAJ0201938.1"/>
    </source>
</evidence>
<dbReference type="AlphaFoldDB" id="A0A9R1VBV6"/>
<dbReference type="EMBL" id="NBSK02000006">
    <property type="protein sequence ID" value="KAJ0201938.1"/>
    <property type="molecule type" value="Genomic_DNA"/>
</dbReference>
<protein>
    <recommendedName>
        <fullName evidence="1">GAG-pre-integrase domain-containing protein</fullName>
    </recommendedName>
</protein>
<reference evidence="2 3" key="1">
    <citation type="journal article" date="2017" name="Nat. Commun.">
        <title>Genome assembly with in vitro proximity ligation data and whole-genome triplication in lettuce.</title>
        <authorList>
            <person name="Reyes-Chin-Wo S."/>
            <person name="Wang Z."/>
            <person name="Yang X."/>
            <person name="Kozik A."/>
            <person name="Arikit S."/>
            <person name="Song C."/>
            <person name="Xia L."/>
            <person name="Froenicke L."/>
            <person name="Lavelle D.O."/>
            <person name="Truco M.J."/>
            <person name="Xia R."/>
            <person name="Zhu S."/>
            <person name="Xu C."/>
            <person name="Xu H."/>
            <person name="Xu X."/>
            <person name="Cox K."/>
            <person name="Korf I."/>
            <person name="Meyers B.C."/>
            <person name="Michelmore R.W."/>
        </authorList>
    </citation>
    <scope>NUCLEOTIDE SEQUENCE [LARGE SCALE GENOMIC DNA]</scope>
    <source>
        <strain evidence="3">cv. Salinas</strain>
        <tissue evidence="2">Seedlings</tissue>
    </source>
</reference>
<sequence>MTSGEISTPSVSSVKSVFVANGNQVSEFNTGKLLTRHNSDGDLNPFTHQATDPALSFFVSSSSSFWHSRLGHPGHFDLVFLSSNKFISCNKIDHTSICQSCQIAQHKCLPFPTPCPLQSNLLILSKLTCRPHQFEATMASNITSLSLMISPVLYGYFHSNTNLKPMKR</sequence>
<comment type="caution">
    <text evidence="2">The sequence shown here is derived from an EMBL/GenBank/DDBJ whole genome shotgun (WGS) entry which is preliminary data.</text>
</comment>
<dbReference type="InterPro" id="IPR025724">
    <property type="entry name" value="GAG-pre-integrase_dom"/>
</dbReference>
<keyword evidence="3" id="KW-1185">Reference proteome</keyword>
<evidence type="ECO:0000313" key="3">
    <source>
        <dbReference type="Proteomes" id="UP000235145"/>
    </source>
</evidence>
<evidence type="ECO:0000259" key="1">
    <source>
        <dbReference type="Pfam" id="PF13976"/>
    </source>
</evidence>